<evidence type="ECO:0000313" key="1">
    <source>
        <dbReference type="EMBL" id="CAD7640729.1"/>
    </source>
</evidence>
<name>A0A7R9QCH0_9ACAR</name>
<keyword evidence="2" id="KW-1185">Reference proteome</keyword>
<dbReference type="AlphaFoldDB" id="A0A7R9QCH0"/>
<reference evidence="1" key="1">
    <citation type="submission" date="2020-11" db="EMBL/GenBank/DDBJ databases">
        <authorList>
            <person name="Tran Van P."/>
        </authorList>
    </citation>
    <scope>NUCLEOTIDE SEQUENCE</scope>
</reference>
<protein>
    <submittedName>
        <fullName evidence="1">Uncharacterized protein</fullName>
    </submittedName>
</protein>
<gene>
    <name evidence="1" type="ORF">OSB1V03_LOCUS18341</name>
</gene>
<proteinExistence type="predicted"/>
<dbReference type="EMBL" id="OC878670">
    <property type="protein sequence ID" value="CAD7640729.1"/>
    <property type="molecule type" value="Genomic_DNA"/>
</dbReference>
<dbReference type="EMBL" id="CAJPIZ010024095">
    <property type="protein sequence ID" value="CAG2118389.1"/>
    <property type="molecule type" value="Genomic_DNA"/>
</dbReference>
<accession>A0A7R9QCH0</accession>
<dbReference type="Proteomes" id="UP000759131">
    <property type="component" value="Unassembled WGS sequence"/>
</dbReference>
<evidence type="ECO:0000313" key="2">
    <source>
        <dbReference type="Proteomes" id="UP000759131"/>
    </source>
</evidence>
<organism evidence="1">
    <name type="scientific">Medioppia subpectinata</name>
    <dbReference type="NCBI Taxonomy" id="1979941"/>
    <lineage>
        <taxon>Eukaryota</taxon>
        <taxon>Metazoa</taxon>
        <taxon>Ecdysozoa</taxon>
        <taxon>Arthropoda</taxon>
        <taxon>Chelicerata</taxon>
        <taxon>Arachnida</taxon>
        <taxon>Acari</taxon>
        <taxon>Acariformes</taxon>
        <taxon>Sarcoptiformes</taxon>
        <taxon>Oribatida</taxon>
        <taxon>Brachypylina</taxon>
        <taxon>Oppioidea</taxon>
        <taxon>Oppiidae</taxon>
        <taxon>Medioppia</taxon>
    </lineage>
</organism>
<sequence length="74" mass="8193">MDDVKTPGDNNIDISEMSLMSANIATISGNEYSGYVGHGVQGMAYVCDCNAKQAYDWIFTFMLNYTVLLLQTNK</sequence>